<evidence type="ECO:0000256" key="1">
    <source>
        <dbReference type="ARBA" id="ARBA00006068"/>
    </source>
</evidence>
<dbReference type="InterPro" id="IPR004474">
    <property type="entry name" value="LytR_CpsA_psr"/>
</dbReference>
<evidence type="ECO:0000313" key="4">
    <source>
        <dbReference type="Proteomes" id="UP000318102"/>
    </source>
</evidence>
<comment type="similarity">
    <text evidence="1">Belongs to the LytR/CpsA/Psr (LCP) family.</text>
</comment>
<dbReference type="Pfam" id="PF03816">
    <property type="entry name" value="LytR_cpsA_psr"/>
    <property type="match status" value="1"/>
</dbReference>
<sequence>MFRIWRRWRTWQKVMFSCCFIMLIGSCIAAIIIGMTLKNAADSMYEALPERKESLRSTIEPLETSPVNPIHNRQSNNSTSVPVIKPLTKDAQPDVSNSEPFTMLLMGVDERAHDSGRSDTLIMASVNPKQGSAVIVHIPRDTRTELAGLKKLDKINHAYAYGGTAMTVATVEQLFEIPIHYYIKTNMEGFKAVIDELGGIEVHNQIPFETDGHQFALGDIKLSGEQSLAYVRMRKQDPKGDFGRMDRQSLVLRALAQRAASTDGVVRLGAIIDVLKQHTRTNLAFEDWISLAAKHVSSVNQIEKTTLTGSSQRIAGIYYWKVSKQERLRIHNLLSNNLVPNLDK</sequence>
<dbReference type="PANTHER" id="PTHR33392">
    <property type="entry name" value="POLYISOPRENYL-TEICHOIC ACID--PEPTIDOGLYCAN TEICHOIC ACID TRANSFERASE TAGU"/>
    <property type="match status" value="1"/>
</dbReference>
<feature type="domain" description="Cell envelope-related transcriptional attenuator" evidence="2">
    <location>
        <begin position="117"/>
        <end position="260"/>
    </location>
</feature>
<dbReference type="InterPro" id="IPR050922">
    <property type="entry name" value="LytR/CpsA/Psr_CW_biosynth"/>
</dbReference>
<gene>
    <name evidence="3" type="ORF">FPZ44_01280</name>
</gene>
<dbReference type="Gene3D" id="3.40.630.190">
    <property type="entry name" value="LCP protein"/>
    <property type="match status" value="1"/>
</dbReference>
<organism evidence="3 4">
    <name type="scientific">Paenibacillus agilis</name>
    <dbReference type="NCBI Taxonomy" id="3020863"/>
    <lineage>
        <taxon>Bacteria</taxon>
        <taxon>Bacillati</taxon>
        <taxon>Bacillota</taxon>
        <taxon>Bacilli</taxon>
        <taxon>Bacillales</taxon>
        <taxon>Paenibacillaceae</taxon>
        <taxon>Paenibacillus</taxon>
    </lineage>
</organism>
<comment type="caution">
    <text evidence="3">The sequence shown here is derived from an EMBL/GenBank/DDBJ whole genome shotgun (WGS) entry which is preliminary data.</text>
</comment>
<name>A0A559IVZ8_9BACL</name>
<dbReference type="PROSITE" id="PS51257">
    <property type="entry name" value="PROKAR_LIPOPROTEIN"/>
    <property type="match status" value="1"/>
</dbReference>
<dbReference type="PANTHER" id="PTHR33392:SF6">
    <property type="entry name" value="POLYISOPRENYL-TEICHOIC ACID--PEPTIDOGLYCAN TEICHOIC ACID TRANSFERASE TAGU"/>
    <property type="match status" value="1"/>
</dbReference>
<dbReference type="OrthoDB" id="27330at2"/>
<evidence type="ECO:0000313" key="3">
    <source>
        <dbReference type="EMBL" id="TVX91809.1"/>
    </source>
</evidence>
<accession>A0A559IVZ8</accession>
<dbReference type="NCBIfam" id="TIGR00350">
    <property type="entry name" value="lytR_cpsA_psr"/>
    <property type="match status" value="1"/>
</dbReference>
<dbReference type="EMBL" id="VNJK01000001">
    <property type="protein sequence ID" value="TVX91809.1"/>
    <property type="molecule type" value="Genomic_DNA"/>
</dbReference>
<dbReference type="AlphaFoldDB" id="A0A559IVZ8"/>
<protein>
    <submittedName>
        <fullName evidence="3">LytR family transcriptional regulator</fullName>
    </submittedName>
</protein>
<keyword evidence="4" id="KW-1185">Reference proteome</keyword>
<dbReference type="RefSeq" id="WP_144986670.1">
    <property type="nucleotide sequence ID" value="NZ_VNJK01000001.1"/>
</dbReference>
<reference evidence="3 4" key="1">
    <citation type="submission" date="2019-07" db="EMBL/GenBank/DDBJ databases">
        <authorList>
            <person name="Kim J."/>
        </authorList>
    </citation>
    <scope>NUCLEOTIDE SEQUENCE [LARGE SCALE GENOMIC DNA]</scope>
    <source>
        <strain evidence="3 4">N4</strain>
    </source>
</reference>
<dbReference type="Proteomes" id="UP000318102">
    <property type="component" value="Unassembled WGS sequence"/>
</dbReference>
<proteinExistence type="inferred from homology"/>
<evidence type="ECO:0000259" key="2">
    <source>
        <dbReference type="Pfam" id="PF03816"/>
    </source>
</evidence>